<name>A0A8S2DVP9_9BILA</name>
<accession>A0A8S2DVP9</accession>
<dbReference type="Proteomes" id="UP000682733">
    <property type="component" value="Unassembled WGS sequence"/>
</dbReference>
<reference evidence="1" key="1">
    <citation type="submission" date="2021-02" db="EMBL/GenBank/DDBJ databases">
        <authorList>
            <person name="Nowell W R."/>
        </authorList>
    </citation>
    <scope>NUCLEOTIDE SEQUENCE</scope>
</reference>
<comment type="caution">
    <text evidence="1">The sequence shown here is derived from an EMBL/GenBank/DDBJ whole genome shotgun (WGS) entry which is preliminary data.</text>
</comment>
<evidence type="ECO:0000313" key="2">
    <source>
        <dbReference type="EMBL" id="CAF3789744.1"/>
    </source>
</evidence>
<protein>
    <submittedName>
        <fullName evidence="1">Uncharacterized protein</fullName>
    </submittedName>
</protein>
<dbReference type="Proteomes" id="UP000677228">
    <property type="component" value="Unassembled WGS sequence"/>
</dbReference>
<evidence type="ECO:0000313" key="1">
    <source>
        <dbReference type="EMBL" id="CAF1021093.1"/>
    </source>
</evidence>
<gene>
    <name evidence="1" type="ORF">OVA965_LOCUS15509</name>
    <name evidence="2" type="ORF">TMI583_LOCUS15517</name>
</gene>
<proteinExistence type="predicted"/>
<organism evidence="1 3">
    <name type="scientific">Didymodactylos carnosus</name>
    <dbReference type="NCBI Taxonomy" id="1234261"/>
    <lineage>
        <taxon>Eukaryota</taxon>
        <taxon>Metazoa</taxon>
        <taxon>Spiralia</taxon>
        <taxon>Gnathifera</taxon>
        <taxon>Rotifera</taxon>
        <taxon>Eurotatoria</taxon>
        <taxon>Bdelloidea</taxon>
        <taxon>Philodinida</taxon>
        <taxon>Philodinidae</taxon>
        <taxon>Didymodactylos</taxon>
    </lineage>
</organism>
<dbReference type="EMBL" id="CAJNOK010006993">
    <property type="protein sequence ID" value="CAF1021093.1"/>
    <property type="molecule type" value="Genomic_DNA"/>
</dbReference>
<sequence length="360" mass="39025">MQDAASNRVWTFQKDFTSYYDNLINSTSPFQYTPTNAMIQSMQQQRIDAQLTIVYATIKPITTAERRRRSSSPPNTLFIVKAGITYPCLSFTCIIKGKRKRRASPSQTLLPPCILFCTRFQIDQIRSLLNSNITIQVLREYRSTSNCSISLGKGIITMQLQSYYHNIEKLLLPISSIVTYSDPCGGSKETITRTTSLPPPVTPTSIIFSTLTFATPVASTAITATETKAAGTTTTVSTLPGVSTVSTSILVTTSVYRTDFLHLTSTTATRIPTSSSQLISVSGSSTTTHTNLTNTSSILLSTTTGSSNHLITTATFESLTLHSSTEVTAATSPIFTVCETCDQAPVLAKIVSTVPSYTPV</sequence>
<dbReference type="EMBL" id="CAJOBA010007003">
    <property type="protein sequence ID" value="CAF3789744.1"/>
    <property type="molecule type" value="Genomic_DNA"/>
</dbReference>
<evidence type="ECO:0000313" key="3">
    <source>
        <dbReference type="Proteomes" id="UP000677228"/>
    </source>
</evidence>
<dbReference type="AlphaFoldDB" id="A0A8S2DVP9"/>